<name>A0A4Q9DPR2_9BACL</name>
<dbReference type="Pfam" id="PF08240">
    <property type="entry name" value="ADH_N"/>
    <property type="match status" value="1"/>
</dbReference>
<organism evidence="6 7">
    <name type="scientific">Paenibacillus thalictri</name>
    <dbReference type="NCBI Taxonomy" id="2527873"/>
    <lineage>
        <taxon>Bacteria</taxon>
        <taxon>Bacillati</taxon>
        <taxon>Bacillota</taxon>
        <taxon>Bacilli</taxon>
        <taxon>Bacillales</taxon>
        <taxon>Paenibacillaceae</taxon>
        <taxon>Paenibacillus</taxon>
    </lineage>
</organism>
<dbReference type="PANTHER" id="PTHR43401:SF2">
    <property type="entry name" value="L-THREONINE 3-DEHYDROGENASE"/>
    <property type="match status" value="1"/>
</dbReference>
<comment type="similarity">
    <text evidence="4">Belongs to the zinc-containing alcohol dehydrogenase family.</text>
</comment>
<comment type="cofactor">
    <cofactor evidence="4">
        <name>Zn(2+)</name>
        <dbReference type="ChEBI" id="CHEBI:29105"/>
    </cofactor>
</comment>
<dbReference type="InterPro" id="IPR013149">
    <property type="entry name" value="ADH-like_C"/>
</dbReference>
<dbReference type="SUPFAM" id="SSF51735">
    <property type="entry name" value="NAD(P)-binding Rossmann-fold domains"/>
    <property type="match status" value="1"/>
</dbReference>
<sequence>MTEPGKLTFEHYELPEPGQGAILAKVIRTNICGSELHIWKGKHPTKKSGVMGHEMVGRIERLGPGVETDSAGEPIGLGDRVVAAYFLTCRKCQFCQQGQFALCANAYAYWVKDAAEAPHFHGSFATHYYIHPDQYVYKVPDNVPDTAAASVNCALTQVYYGLVKGGLRYGETVVLQGAGGLGLNAAAVAKEFGATVIVLDAVASRLDKAKQFGADHVIDIRQVDTPAKRIEAIRDWTGGRFADLALELSGVPDAFSEGIHYIRPGGRYVSIGNVSPGATTLFDPGLLTRKAIQIIPIIRYEPWYLHKALQFLSANMEKYPFADMLDAHFCLEDIGEALDKSANREVTRASIIPGDVQDA</sequence>
<dbReference type="InterPro" id="IPR020843">
    <property type="entry name" value="ER"/>
</dbReference>
<dbReference type="InterPro" id="IPR036291">
    <property type="entry name" value="NAD(P)-bd_dom_sf"/>
</dbReference>
<evidence type="ECO:0000313" key="7">
    <source>
        <dbReference type="Proteomes" id="UP000293142"/>
    </source>
</evidence>
<dbReference type="Gene3D" id="3.90.180.10">
    <property type="entry name" value="Medium-chain alcohol dehydrogenases, catalytic domain"/>
    <property type="match status" value="1"/>
</dbReference>
<keyword evidence="7" id="KW-1185">Reference proteome</keyword>
<dbReference type="PROSITE" id="PS00059">
    <property type="entry name" value="ADH_ZINC"/>
    <property type="match status" value="1"/>
</dbReference>
<dbReference type="GO" id="GO:0008270">
    <property type="term" value="F:zinc ion binding"/>
    <property type="evidence" value="ECO:0007669"/>
    <property type="project" value="InterPro"/>
</dbReference>
<feature type="domain" description="Enoyl reductase (ER)" evidence="5">
    <location>
        <begin position="2"/>
        <end position="316"/>
    </location>
</feature>
<keyword evidence="2 4" id="KW-0862">Zinc</keyword>
<gene>
    <name evidence="6" type="ORF">EYB31_20770</name>
</gene>
<dbReference type="EMBL" id="SIRE01000015">
    <property type="protein sequence ID" value="TBL76141.1"/>
    <property type="molecule type" value="Genomic_DNA"/>
</dbReference>
<proteinExistence type="inferred from homology"/>
<dbReference type="SMART" id="SM00829">
    <property type="entry name" value="PKS_ER"/>
    <property type="match status" value="1"/>
</dbReference>
<dbReference type="PANTHER" id="PTHR43401">
    <property type="entry name" value="L-THREONINE 3-DEHYDROGENASE"/>
    <property type="match status" value="1"/>
</dbReference>
<dbReference type="AlphaFoldDB" id="A0A4Q9DPR2"/>
<dbReference type="InterPro" id="IPR002328">
    <property type="entry name" value="ADH_Zn_CS"/>
</dbReference>
<evidence type="ECO:0000256" key="4">
    <source>
        <dbReference type="RuleBase" id="RU361277"/>
    </source>
</evidence>
<protein>
    <submittedName>
        <fullName evidence="6">Zinc-binding alcohol dehydrogenase</fullName>
    </submittedName>
</protein>
<accession>A0A4Q9DPR2</accession>
<dbReference type="GO" id="GO:0016491">
    <property type="term" value="F:oxidoreductase activity"/>
    <property type="evidence" value="ECO:0007669"/>
    <property type="project" value="UniProtKB-KW"/>
</dbReference>
<keyword evidence="3" id="KW-0560">Oxidoreductase</keyword>
<dbReference type="InterPro" id="IPR013154">
    <property type="entry name" value="ADH-like_N"/>
</dbReference>
<dbReference type="CDD" id="cd08231">
    <property type="entry name" value="MDR_TM0436_like"/>
    <property type="match status" value="1"/>
</dbReference>
<dbReference type="SUPFAM" id="SSF50129">
    <property type="entry name" value="GroES-like"/>
    <property type="match status" value="1"/>
</dbReference>
<dbReference type="InterPro" id="IPR011032">
    <property type="entry name" value="GroES-like_sf"/>
</dbReference>
<keyword evidence="1 4" id="KW-0479">Metal-binding</keyword>
<dbReference type="OrthoDB" id="9769198at2"/>
<reference evidence="6 7" key="1">
    <citation type="submission" date="2019-02" db="EMBL/GenBank/DDBJ databases">
        <title>Paenibacillus sp. nov., isolated from surface-sterilized tissue of Thalictrum simplex L.</title>
        <authorList>
            <person name="Tuo L."/>
        </authorList>
    </citation>
    <scope>NUCLEOTIDE SEQUENCE [LARGE SCALE GENOMIC DNA]</scope>
    <source>
        <strain evidence="6 7">N2SHLJ1</strain>
    </source>
</reference>
<dbReference type="InterPro" id="IPR050129">
    <property type="entry name" value="Zn_alcohol_dh"/>
</dbReference>
<evidence type="ECO:0000259" key="5">
    <source>
        <dbReference type="SMART" id="SM00829"/>
    </source>
</evidence>
<evidence type="ECO:0000256" key="1">
    <source>
        <dbReference type="ARBA" id="ARBA00022723"/>
    </source>
</evidence>
<dbReference type="Pfam" id="PF00107">
    <property type="entry name" value="ADH_zinc_N"/>
    <property type="match status" value="1"/>
</dbReference>
<dbReference type="Proteomes" id="UP000293142">
    <property type="component" value="Unassembled WGS sequence"/>
</dbReference>
<evidence type="ECO:0000256" key="2">
    <source>
        <dbReference type="ARBA" id="ARBA00022833"/>
    </source>
</evidence>
<evidence type="ECO:0000256" key="3">
    <source>
        <dbReference type="ARBA" id="ARBA00023002"/>
    </source>
</evidence>
<evidence type="ECO:0000313" key="6">
    <source>
        <dbReference type="EMBL" id="TBL76141.1"/>
    </source>
</evidence>
<comment type="caution">
    <text evidence="6">The sequence shown here is derived from an EMBL/GenBank/DDBJ whole genome shotgun (WGS) entry which is preliminary data.</text>
</comment>